<dbReference type="GO" id="GO:0003677">
    <property type="term" value="F:DNA binding"/>
    <property type="evidence" value="ECO:0007669"/>
    <property type="project" value="InterPro"/>
</dbReference>
<name>A0A382YUG5_9ZZZZ</name>
<evidence type="ECO:0000313" key="2">
    <source>
        <dbReference type="EMBL" id="SVD86853.1"/>
    </source>
</evidence>
<reference evidence="2" key="1">
    <citation type="submission" date="2018-05" db="EMBL/GenBank/DDBJ databases">
        <authorList>
            <person name="Lanie J.A."/>
            <person name="Ng W.-L."/>
            <person name="Kazmierczak K.M."/>
            <person name="Andrzejewski T.M."/>
            <person name="Davidsen T.M."/>
            <person name="Wayne K.J."/>
            <person name="Tettelin H."/>
            <person name="Glass J.I."/>
            <person name="Rusch D."/>
            <person name="Podicherti R."/>
            <person name="Tsui H.-C.T."/>
            <person name="Winkler M.E."/>
        </authorList>
    </citation>
    <scope>NUCLEOTIDE SEQUENCE</scope>
</reference>
<proteinExistence type="predicted"/>
<gene>
    <name evidence="2" type="ORF">METZ01_LOCUS439707</name>
</gene>
<feature type="domain" description="Helicase ATP-binding" evidence="1">
    <location>
        <begin position="5"/>
        <end position="158"/>
    </location>
</feature>
<accession>A0A382YUG5</accession>
<dbReference type="Pfam" id="PF04851">
    <property type="entry name" value="ResIII"/>
    <property type="match status" value="1"/>
</dbReference>
<protein>
    <recommendedName>
        <fullName evidence="1">Helicase ATP-binding domain-containing protein</fullName>
    </recommendedName>
</protein>
<dbReference type="SUPFAM" id="SSF52540">
    <property type="entry name" value="P-loop containing nucleoside triphosphate hydrolases"/>
    <property type="match status" value="1"/>
</dbReference>
<feature type="non-terminal residue" evidence="2">
    <location>
        <position position="226"/>
    </location>
</feature>
<sequence length="226" mass="25096">MDIIRDKRKTVKRLVASAPTGSGKSHLIKRLFEEEIANGGRPIVYTHRRVLREQLSRTLARHGIDHGVRASGVDPTLGSAAQVSSIHTERARAINGKWDIHDATLAIYDEAHGQKAKTAQEIMERHEAAGAYQIGFTATPVGLGKIYHDLVNLIYNSELRKRGVIVPCDVFSPSEIDMTGVSDDGEDYVQSAMRDRFNQVKHAVIGDILDHYHRLDPLQSPTVLFA</sequence>
<dbReference type="AlphaFoldDB" id="A0A382YUG5"/>
<dbReference type="InterPro" id="IPR014001">
    <property type="entry name" value="Helicase_ATP-bd"/>
</dbReference>
<dbReference type="GO" id="GO:0016787">
    <property type="term" value="F:hydrolase activity"/>
    <property type="evidence" value="ECO:0007669"/>
    <property type="project" value="InterPro"/>
</dbReference>
<dbReference type="GO" id="GO:0005524">
    <property type="term" value="F:ATP binding"/>
    <property type="evidence" value="ECO:0007669"/>
    <property type="project" value="InterPro"/>
</dbReference>
<dbReference type="InterPro" id="IPR027417">
    <property type="entry name" value="P-loop_NTPase"/>
</dbReference>
<dbReference type="Gene3D" id="3.40.50.300">
    <property type="entry name" value="P-loop containing nucleotide triphosphate hydrolases"/>
    <property type="match status" value="1"/>
</dbReference>
<dbReference type="PROSITE" id="PS51192">
    <property type="entry name" value="HELICASE_ATP_BIND_1"/>
    <property type="match status" value="1"/>
</dbReference>
<evidence type="ECO:0000259" key="1">
    <source>
        <dbReference type="PROSITE" id="PS51192"/>
    </source>
</evidence>
<dbReference type="InterPro" id="IPR006935">
    <property type="entry name" value="Helicase/UvrB_N"/>
</dbReference>
<organism evidence="2">
    <name type="scientific">marine metagenome</name>
    <dbReference type="NCBI Taxonomy" id="408172"/>
    <lineage>
        <taxon>unclassified sequences</taxon>
        <taxon>metagenomes</taxon>
        <taxon>ecological metagenomes</taxon>
    </lineage>
</organism>
<dbReference type="EMBL" id="UINC01178603">
    <property type="protein sequence ID" value="SVD86853.1"/>
    <property type="molecule type" value="Genomic_DNA"/>
</dbReference>